<dbReference type="InterPro" id="IPR058363">
    <property type="entry name" value="DUF8050"/>
</dbReference>
<dbReference type="RefSeq" id="WP_245799898.1">
    <property type="nucleotide sequence ID" value="NZ_FTNO01000001.1"/>
</dbReference>
<feature type="domain" description="DUF8050" evidence="2">
    <location>
        <begin position="1"/>
        <end position="102"/>
    </location>
</feature>
<evidence type="ECO:0000256" key="1">
    <source>
        <dbReference type="SAM" id="Phobius"/>
    </source>
</evidence>
<dbReference type="EMBL" id="FTNO01000001">
    <property type="protein sequence ID" value="SIQ97738.1"/>
    <property type="molecule type" value="Genomic_DNA"/>
</dbReference>
<feature type="transmembrane region" description="Helical" evidence="1">
    <location>
        <begin position="78"/>
        <end position="96"/>
    </location>
</feature>
<gene>
    <name evidence="3" type="ORF">SAMN05421858_0999</name>
</gene>
<protein>
    <submittedName>
        <fullName evidence="3">TIGR04206 family protein</fullName>
    </submittedName>
</protein>
<evidence type="ECO:0000313" key="3">
    <source>
        <dbReference type="EMBL" id="SIQ97738.1"/>
    </source>
</evidence>
<dbReference type="Proteomes" id="UP000186914">
    <property type="component" value="Unassembled WGS sequence"/>
</dbReference>
<keyword evidence="1" id="KW-0472">Membrane</keyword>
<evidence type="ECO:0000259" key="2">
    <source>
        <dbReference type="Pfam" id="PF26224"/>
    </source>
</evidence>
<keyword evidence="1" id="KW-0812">Transmembrane</keyword>
<dbReference type="Pfam" id="PF26224">
    <property type="entry name" value="DUF8050"/>
    <property type="match status" value="1"/>
</dbReference>
<dbReference type="NCBIfam" id="TIGR04206">
    <property type="entry name" value="near_ArtA"/>
    <property type="match status" value="1"/>
</dbReference>
<dbReference type="InterPro" id="IPR026436">
    <property type="entry name" value="CHP04206"/>
</dbReference>
<feature type="transmembrane region" description="Helical" evidence="1">
    <location>
        <begin position="26"/>
        <end position="46"/>
    </location>
</feature>
<proteinExistence type="predicted"/>
<keyword evidence="4" id="KW-1185">Reference proteome</keyword>
<reference evidence="4" key="1">
    <citation type="submission" date="2017-01" db="EMBL/GenBank/DDBJ databases">
        <authorList>
            <person name="Varghese N."/>
            <person name="Submissions S."/>
        </authorList>
    </citation>
    <scope>NUCLEOTIDE SEQUENCE [LARGE SCALE GENOMIC DNA]</scope>
    <source>
        <strain evidence="4">CGMCC 1.7737</strain>
    </source>
</reference>
<keyword evidence="1" id="KW-1133">Transmembrane helix</keyword>
<name>A0A1N6X5V7_9EURY</name>
<organism evidence="3 4">
    <name type="scientific">Haladaptatus litoreus</name>
    <dbReference type="NCBI Taxonomy" id="553468"/>
    <lineage>
        <taxon>Archaea</taxon>
        <taxon>Methanobacteriati</taxon>
        <taxon>Methanobacteriota</taxon>
        <taxon>Stenosarchaea group</taxon>
        <taxon>Halobacteria</taxon>
        <taxon>Halobacteriales</taxon>
        <taxon>Haladaptataceae</taxon>
        <taxon>Haladaptatus</taxon>
    </lineage>
</organism>
<sequence>MNPASLHVTTLPEYLFVLTAGLPPQLLAWPLSVLFYLLALVSAFSGRFEDRRVTGGLLVLAGVTQLNFVFRFVAYGGLVVPLGPIALFAVVWWFHWPDLRGALSR</sequence>
<dbReference type="AlphaFoldDB" id="A0A1N6X5V7"/>
<accession>A0A1N6X5V7</accession>
<evidence type="ECO:0000313" key="4">
    <source>
        <dbReference type="Proteomes" id="UP000186914"/>
    </source>
</evidence>